<evidence type="ECO:0000313" key="5">
    <source>
        <dbReference type="EMBL" id="OWZ10290.1"/>
    </source>
</evidence>
<feature type="coiled-coil region" evidence="2">
    <location>
        <begin position="174"/>
        <end position="205"/>
    </location>
</feature>
<dbReference type="Pfam" id="PF03221">
    <property type="entry name" value="HTH_Tnp_Tc5"/>
    <property type="match status" value="1"/>
</dbReference>
<protein>
    <recommendedName>
        <fullName evidence="4">HTH CENPB-type domain-containing protein</fullName>
    </recommendedName>
</protein>
<evidence type="ECO:0000313" key="6">
    <source>
        <dbReference type="Proteomes" id="UP000198211"/>
    </source>
</evidence>
<dbReference type="SMART" id="SM00674">
    <property type="entry name" value="CENPB"/>
    <property type="match status" value="1"/>
</dbReference>
<name>A0A225W0A0_9STRA</name>
<evidence type="ECO:0000256" key="2">
    <source>
        <dbReference type="SAM" id="Coils"/>
    </source>
</evidence>
<keyword evidence="1" id="KW-0238">DNA-binding</keyword>
<dbReference type="OrthoDB" id="162969at2759"/>
<proteinExistence type="predicted"/>
<gene>
    <name evidence="5" type="ORF">PHMEG_00016882</name>
</gene>
<accession>A0A225W0A0</accession>
<evidence type="ECO:0000259" key="4">
    <source>
        <dbReference type="PROSITE" id="PS51253"/>
    </source>
</evidence>
<dbReference type="AlphaFoldDB" id="A0A225W0A0"/>
<dbReference type="Gene3D" id="1.10.10.60">
    <property type="entry name" value="Homeodomain-like"/>
    <property type="match status" value="2"/>
</dbReference>
<dbReference type="GO" id="GO:0003677">
    <property type="term" value="F:DNA binding"/>
    <property type="evidence" value="ECO:0007669"/>
    <property type="project" value="UniProtKB-KW"/>
</dbReference>
<dbReference type="InterPro" id="IPR006600">
    <property type="entry name" value="HTH_CenpB_DNA-bd_dom"/>
</dbReference>
<feature type="domain" description="HTH CENPB-type" evidence="4">
    <location>
        <begin position="74"/>
        <end position="146"/>
    </location>
</feature>
<sequence>MAQPIRRGHTRRNLTYREKLTIIRKKEEEPAWTQHDLAMWAKQTFRLESKPTQATISNLLRNKNKVLNTAVPPEYRTARRVKHPELDQKMLLWVHQELLSGCCLTRGAIQNAAVELAQEMQLPTNVTFSKGWVSSFMTRHQISCPPKNGGIQEQETNRQEMLIVTTEAMRKAEQIQIQEQVQESEEEMEDHSMEVEEQIEEVEVAEPSIITEEASPLQTKRRRLDEESNDLWLSKEGETRMTAELLLDWIAVPGSYSRWWLMKNDDEKEPLCEEVNMFLRSHGLIGVNNVDIRQQITTFVMTFQAAHKWLRQAKVEYPSNVEGMTLEQEGIQRQVLQMCPHYERLVSVLAAYVNYDDTASTEQRTEISTTATVQSTSQDITPDIQARERAITVASLPKPTRQHDSSVIDESPPKLTTESRRQSIESSTDTSFEDEMKAQKRRLFELECARLQSEIEKRNVQLMLEKTLARKKLLDAGISVAEVDRIFPL</sequence>
<dbReference type="PANTHER" id="PTHR33324">
    <property type="entry name" value="EXPRESSED PROTEIN"/>
    <property type="match status" value="1"/>
</dbReference>
<evidence type="ECO:0000256" key="3">
    <source>
        <dbReference type="SAM" id="MobiDB-lite"/>
    </source>
</evidence>
<keyword evidence="6" id="KW-1185">Reference proteome</keyword>
<dbReference type="SUPFAM" id="SSF46689">
    <property type="entry name" value="Homeodomain-like"/>
    <property type="match status" value="1"/>
</dbReference>
<comment type="caution">
    <text evidence="5">The sequence shown here is derived from an EMBL/GenBank/DDBJ whole genome shotgun (WGS) entry which is preliminary data.</text>
</comment>
<evidence type="ECO:0000256" key="1">
    <source>
        <dbReference type="ARBA" id="ARBA00023125"/>
    </source>
</evidence>
<dbReference type="Proteomes" id="UP000198211">
    <property type="component" value="Unassembled WGS sequence"/>
</dbReference>
<dbReference type="InterPro" id="IPR009057">
    <property type="entry name" value="Homeodomain-like_sf"/>
</dbReference>
<dbReference type="EMBL" id="NBNE01002494">
    <property type="protein sequence ID" value="OWZ10290.1"/>
    <property type="molecule type" value="Genomic_DNA"/>
</dbReference>
<organism evidence="5 6">
    <name type="scientific">Phytophthora megakarya</name>
    <dbReference type="NCBI Taxonomy" id="4795"/>
    <lineage>
        <taxon>Eukaryota</taxon>
        <taxon>Sar</taxon>
        <taxon>Stramenopiles</taxon>
        <taxon>Oomycota</taxon>
        <taxon>Peronosporomycetes</taxon>
        <taxon>Peronosporales</taxon>
        <taxon>Peronosporaceae</taxon>
        <taxon>Phytophthora</taxon>
    </lineage>
</organism>
<dbReference type="PROSITE" id="PS51253">
    <property type="entry name" value="HTH_CENPB"/>
    <property type="match status" value="1"/>
</dbReference>
<keyword evidence="2" id="KW-0175">Coiled coil</keyword>
<feature type="region of interest" description="Disordered" evidence="3">
    <location>
        <begin position="396"/>
        <end position="434"/>
    </location>
</feature>
<dbReference type="PANTHER" id="PTHR33324:SF2">
    <property type="entry name" value="MYB_SANT-LIKE DNA-BINDING DOMAIN-CONTAINING PROTEIN"/>
    <property type="match status" value="1"/>
</dbReference>
<reference evidence="6" key="1">
    <citation type="submission" date="2017-03" db="EMBL/GenBank/DDBJ databases">
        <title>Phytopthora megakarya and P. palmivora, two closely related causual agents of cacao black pod achieved similar genome size and gene model numbers by different mechanisms.</title>
        <authorList>
            <person name="Ali S."/>
            <person name="Shao J."/>
            <person name="Larry D.J."/>
            <person name="Kronmiller B."/>
            <person name="Shen D."/>
            <person name="Strem M.D."/>
            <person name="Melnick R.L."/>
            <person name="Guiltinan M.J."/>
            <person name="Tyler B.M."/>
            <person name="Meinhardt L.W."/>
            <person name="Bailey B.A."/>
        </authorList>
    </citation>
    <scope>NUCLEOTIDE SEQUENCE [LARGE SCALE GENOMIC DNA]</scope>
    <source>
        <strain evidence="6">zdho120</strain>
    </source>
</reference>